<dbReference type="EMBL" id="CP003382">
    <property type="protein sequence ID" value="AFZ66827.1"/>
    <property type="molecule type" value="Genomic_DNA"/>
</dbReference>
<dbReference type="AlphaFoldDB" id="L0A0W7"/>
<evidence type="ECO:0000313" key="4">
    <source>
        <dbReference type="Proteomes" id="UP000010467"/>
    </source>
</evidence>
<feature type="domain" description="DUF1468" evidence="2">
    <location>
        <begin position="20"/>
        <end position="163"/>
    </location>
</feature>
<feature type="transmembrane region" description="Helical" evidence="1">
    <location>
        <begin position="140"/>
        <end position="162"/>
    </location>
</feature>
<dbReference type="PATRIC" id="fig|937777.3.peg.1279"/>
<keyword evidence="1" id="KW-1133">Transmembrane helix</keyword>
<dbReference type="eggNOG" id="ENOG5032UI9">
    <property type="taxonomic scope" value="Bacteria"/>
</dbReference>
<dbReference type="Pfam" id="PF07331">
    <property type="entry name" value="TctB"/>
    <property type="match status" value="1"/>
</dbReference>
<feature type="transmembrane region" description="Helical" evidence="1">
    <location>
        <begin position="20"/>
        <end position="40"/>
    </location>
</feature>
<name>L0A0W7_DEIPD</name>
<dbReference type="HOGENOM" id="CLU_110735_0_1_0"/>
<feature type="transmembrane region" description="Helical" evidence="1">
    <location>
        <begin position="52"/>
        <end position="73"/>
    </location>
</feature>
<gene>
    <name evidence="3" type="ordered locus">Deipe_1277</name>
</gene>
<organism evidence="3 4">
    <name type="scientific">Deinococcus peraridilitoris (strain DSM 19664 / LMG 22246 / CIP 109416 / KR-200)</name>
    <dbReference type="NCBI Taxonomy" id="937777"/>
    <lineage>
        <taxon>Bacteria</taxon>
        <taxon>Thermotogati</taxon>
        <taxon>Deinococcota</taxon>
        <taxon>Deinococci</taxon>
        <taxon>Deinococcales</taxon>
        <taxon>Deinococcaceae</taxon>
        <taxon>Deinococcus</taxon>
    </lineage>
</organism>
<reference evidence="4" key="1">
    <citation type="submission" date="2012-03" db="EMBL/GenBank/DDBJ databases">
        <title>Complete sequence of chromosome of Deinococcus peraridilitoris DSM 19664.</title>
        <authorList>
            <person name="Lucas S."/>
            <person name="Copeland A."/>
            <person name="Lapidus A."/>
            <person name="Glavina del Rio T."/>
            <person name="Dalin E."/>
            <person name="Tice H."/>
            <person name="Bruce D."/>
            <person name="Goodwin L."/>
            <person name="Pitluck S."/>
            <person name="Peters L."/>
            <person name="Mikhailova N."/>
            <person name="Lu M."/>
            <person name="Kyrpides N."/>
            <person name="Mavromatis K."/>
            <person name="Ivanova N."/>
            <person name="Brettin T."/>
            <person name="Detter J.C."/>
            <person name="Han C."/>
            <person name="Larimer F."/>
            <person name="Land M."/>
            <person name="Hauser L."/>
            <person name="Markowitz V."/>
            <person name="Cheng J.-F."/>
            <person name="Hugenholtz P."/>
            <person name="Woyke T."/>
            <person name="Wu D."/>
            <person name="Pukall R."/>
            <person name="Steenblock K."/>
            <person name="Brambilla E."/>
            <person name="Klenk H.-P."/>
            <person name="Eisen J.A."/>
        </authorList>
    </citation>
    <scope>NUCLEOTIDE SEQUENCE [LARGE SCALE GENOMIC DNA]</scope>
    <source>
        <strain evidence="4">DSM 19664 / LMG 22246 / CIP 109416 / KR-200</strain>
    </source>
</reference>
<evidence type="ECO:0000256" key="1">
    <source>
        <dbReference type="SAM" id="Phobius"/>
    </source>
</evidence>
<protein>
    <submittedName>
        <fullName evidence="3">Tripartite tricarboxylate transporter TctB family</fullName>
    </submittedName>
</protein>
<keyword evidence="1" id="KW-0812">Transmembrane</keyword>
<dbReference type="InterPro" id="IPR009936">
    <property type="entry name" value="DUF1468"/>
</dbReference>
<dbReference type="RefSeq" id="WP_015235135.1">
    <property type="nucleotide sequence ID" value="NC_019793.1"/>
</dbReference>
<accession>L0A0W7</accession>
<evidence type="ECO:0000313" key="3">
    <source>
        <dbReference type="EMBL" id="AFZ66827.1"/>
    </source>
</evidence>
<keyword evidence="1" id="KW-0472">Membrane</keyword>
<dbReference type="KEGG" id="dpd:Deipe_1277"/>
<keyword evidence="4" id="KW-1185">Reference proteome</keyword>
<sequence>MTTPPSSAPRERGISLGDLAVALGVVALGLFFLIETFSIEVNPGYARVGPRFFPLLVSFGLLGVGALLTIGALRGERATPAAEEDADPDAPTNWVSVGWISLGVLLTIALLSALGFILTSALLFWCVARGFHSDKPLRDLVIAALLSVIVYFVFTSGLGLTLPAGVLKGL</sequence>
<evidence type="ECO:0000259" key="2">
    <source>
        <dbReference type="Pfam" id="PF07331"/>
    </source>
</evidence>
<dbReference type="Proteomes" id="UP000010467">
    <property type="component" value="Chromosome"/>
</dbReference>
<proteinExistence type="predicted"/>
<dbReference type="STRING" id="937777.Deipe_1277"/>
<feature type="transmembrane region" description="Helical" evidence="1">
    <location>
        <begin position="99"/>
        <end position="128"/>
    </location>
</feature>
<dbReference type="OrthoDB" id="7347328at2"/>